<dbReference type="PANTHER" id="PTHR44170:SF46">
    <property type="entry name" value="PROTEIN SIDEKICK"/>
    <property type="match status" value="1"/>
</dbReference>
<evidence type="ECO:0000256" key="3">
    <source>
        <dbReference type="ARBA" id="ARBA00023319"/>
    </source>
</evidence>
<dbReference type="CDD" id="cd00096">
    <property type="entry name" value="Ig"/>
    <property type="match status" value="1"/>
</dbReference>
<evidence type="ECO:0000256" key="2">
    <source>
        <dbReference type="ARBA" id="ARBA00023157"/>
    </source>
</evidence>
<name>A0A1I8Q348_STOCA</name>
<dbReference type="InterPro" id="IPR036179">
    <property type="entry name" value="Ig-like_dom_sf"/>
</dbReference>
<feature type="domain" description="Ig-like" evidence="5">
    <location>
        <begin position="271"/>
        <end position="365"/>
    </location>
</feature>
<feature type="domain" description="Ig-like" evidence="5">
    <location>
        <begin position="370"/>
        <end position="454"/>
    </location>
</feature>
<dbReference type="Gene3D" id="2.60.40.10">
    <property type="entry name" value="Immunoglobulins"/>
    <property type="match status" value="4"/>
</dbReference>
<dbReference type="InterPro" id="IPR003598">
    <property type="entry name" value="Ig_sub2"/>
</dbReference>
<gene>
    <name evidence="6" type="primary">106091566</name>
</gene>
<dbReference type="PANTHER" id="PTHR44170">
    <property type="entry name" value="PROTEIN SIDEKICK"/>
    <property type="match status" value="1"/>
</dbReference>
<keyword evidence="3" id="KW-0393">Immunoglobulin domain</keyword>
<dbReference type="InterPro" id="IPR013783">
    <property type="entry name" value="Ig-like_fold"/>
</dbReference>
<dbReference type="InterPro" id="IPR013098">
    <property type="entry name" value="Ig_I-set"/>
</dbReference>
<dbReference type="SMART" id="SM00408">
    <property type="entry name" value="IGc2"/>
    <property type="match status" value="3"/>
</dbReference>
<keyword evidence="2" id="KW-1015">Disulfide bond</keyword>
<dbReference type="STRING" id="35570.A0A1I8Q348"/>
<dbReference type="GO" id="GO:0016020">
    <property type="term" value="C:membrane"/>
    <property type="evidence" value="ECO:0007669"/>
    <property type="project" value="UniProtKB-SubCell"/>
</dbReference>
<sequence length="597" mass="65624">MPNGHGIMSEAAGMCHGISINISIAIGLIDLMDKSHFETVAVAVFEDNKSLVFTNGSKTKLFMGLGIYSDALNIDGQQFQPPRFTTQPSSSGSIVSEGRTKILQCHALGYPQPTYRWIKNGIPMGDYSSSQYMRILNTQRDDAGSYKCIAKNEAGSIFSESIDVVVAYMGTFSNITEGRLHVISGHPAILDLPPIESVPVPSVMWQTVDGPLNYDIKYAYSKDNQLIILSADEVDRQSYRARAINTQLGKEENSAFIHLNVSGDPYIEVAPEIIVHPQDMKLKRGEQVAELQCIANARPLHELETLWFKDGIPLENAEIAHTLNDPWNRSLALLSVNLTHSGEYACQVRLRSGGHKTLTSKAKIEILEPPSFFTPMRQETFGELGILVTLPCDVVGDPQPTVSWFKNAEPIDLKNEKYSLSEDNALHIKKLELADSAMYQCLAVNEAGEKSAYTWLRVKTRNAIINTITNSTTSKDHRFNKHFEVYAKSKVFPSTKAATNTSAFELATTIITTTSSATTTNASTRDEFAGAAPLAAAGGGGNCAFVSDLLRRIKRLAQPRILRVKSSHNGGAPGSGYNNNRRKDFRFGNNNNNQLTT</sequence>
<feature type="domain" description="Ig-like" evidence="5">
    <location>
        <begin position="82"/>
        <end position="163"/>
    </location>
</feature>
<dbReference type="PROSITE" id="PS50835">
    <property type="entry name" value="IG_LIKE"/>
    <property type="match status" value="3"/>
</dbReference>
<dbReference type="InterPro" id="IPR007110">
    <property type="entry name" value="Ig-like_dom"/>
</dbReference>
<evidence type="ECO:0000259" key="5">
    <source>
        <dbReference type="PROSITE" id="PS50835"/>
    </source>
</evidence>
<dbReference type="Proteomes" id="UP000095300">
    <property type="component" value="Unassembled WGS sequence"/>
</dbReference>
<dbReference type="SUPFAM" id="SSF48726">
    <property type="entry name" value="Immunoglobulin"/>
    <property type="match status" value="4"/>
</dbReference>
<dbReference type="SMART" id="SM00409">
    <property type="entry name" value="IG"/>
    <property type="match status" value="4"/>
</dbReference>
<keyword evidence="1" id="KW-0677">Repeat</keyword>
<feature type="compositionally biased region" description="Polar residues" evidence="4">
    <location>
        <begin position="588"/>
        <end position="597"/>
    </location>
</feature>
<feature type="region of interest" description="Disordered" evidence="4">
    <location>
        <begin position="564"/>
        <end position="597"/>
    </location>
</feature>
<dbReference type="EnsemblMetazoa" id="SCAU013468-RA">
    <property type="protein sequence ID" value="SCAU013468-PA"/>
    <property type="gene ID" value="SCAU013468"/>
</dbReference>
<protein>
    <recommendedName>
        <fullName evidence="5">Ig-like domain-containing protein</fullName>
    </recommendedName>
</protein>
<evidence type="ECO:0000313" key="7">
    <source>
        <dbReference type="Proteomes" id="UP000095300"/>
    </source>
</evidence>
<dbReference type="GO" id="GO:0098609">
    <property type="term" value="P:cell-cell adhesion"/>
    <property type="evidence" value="ECO:0007669"/>
    <property type="project" value="TreeGrafter"/>
</dbReference>
<dbReference type="AlphaFoldDB" id="A0A1I8Q348"/>
<dbReference type="Pfam" id="PF13927">
    <property type="entry name" value="Ig_3"/>
    <property type="match status" value="2"/>
</dbReference>
<dbReference type="InterPro" id="IPR003599">
    <property type="entry name" value="Ig_sub"/>
</dbReference>
<dbReference type="VEuPathDB" id="VectorBase:SCAU013468"/>
<dbReference type="FunFam" id="2.60.40.10:FF:000032">
    <property type="entry name" value="palladin isoform X1"/>
    <property type="match status" value="2"/>
</dbReference>
<accession>A0A1I8Q348</accession>
<keyword evidence="7" id="KW-1185">Reference proteome</keyword>
<evidence type="ECO:0000256" key="1">
    <source>
        <dbReference type="ARBA" id="ARBA00022737"/>
    </source>
</evidence>
<evidence type="ECO:0000256" key="4">
    <source>
        <dbReference type="SAM" id="MobiDB-lite"/>
    </source>
</evidence>
<dbReference type="Pfam" id="PF07679">
    <property type="entry name" value="I-set"/>
    <property type="match status" value="1"/>
</dbReference>
<organism evidence="6 7">
    <name type="scientific">Stomoxys calcitrans</name>
    <name type="common">Stable fly</name>
    <name type="synonym">Conops calcitrans</name>
    <dbReference type="NCBI Taxonomy" id="35570"/>
    <lineage>
        <taxon>Eukaryota</taxon>
        <taxon>Metazoa</taxon>
        <taxon>Ecdysozoa</taxon>
        <taxon>Arthropoda</taxon>
        <taxon>Hexapoda</taxon>
        <taxon>Insecta</taxon>
        <taxon>Pterygota</taxon>
        <taxon>Neoptera</taxon>
        <taxon>Endopterygota</taxon>
        <taxon>Diptera</taxon>
        <taxon>Brachycera</taxon>
        <taxon>Muscomorpha</taxon>
        <taxon>Muscoidea</taxon>
        <taxon>Muscidae</taxon>
        <taxon>Stomoxys</taxon>
    </lineage>
</organism>
<evidence type="ECO:0000313" key="6">
    <source>
        <dbReference type="EnsemblMetazoa" id="SCAU013468-PA"/>
    </source>
</evidence>
<proteinExistence type="predicted"/>
<reference evidence="6" key="1">
    <citation type="submission" date="2020-05" db="UniProtKB">
        <authorList>
            <consortium name="EnsemblMetazoa"/>
        </authorList>
    </citation>
    <scope>IDENTIFICATION</scope>
    <source>
        <strain evidence="6">USDA</strain>
    </source>
</reference>